<comment type="caution">
    <text evidence="1">The sequence shown here is derived from an EMBL/GenBank/DDBJ whole genome shotgun (WGS) entry which is preliminary data.</text>
</comment>
<dbReference type="SUPFAM" id="SSF52540">
    <property type="entry name" value="P-loop containing nucleoside triphosphate hydrolases"/>
    <property type="match status" value="1"/>
</dbReference>
<proteinExistence type="predicted"/>
<accession>A0ABD1MR20</accession>
<name>A0ABD1MR20_9FABA</name>
<gene>
    <name evidence="1" type="ORF">Fmac_012399</name>
</gene>
<dbReference type="Gene3D" id="3.40.50.300">
    <property type="entry name" value="P-loop containing nucleotide triphosphate hydrolases"/>
    <property type="match status" value="1"/>
</dbReference>
<dbReference type="InterPro" id="IPR027417">
    <property type="entry name" value="P-loop_NTPase"/>
</dbReference>
<dbReference type="AlphaFoldDB" id="A0ABD1MR20"/>
<sequence>MGGATTDRYNTHQRILTLHNHKRQILHPYFHHIHAAANQINHQPNRDLRLFINNSNHSTWRSLTFMHPSTFEFDTIIMELDLKNRLKSDLDSFFIAKHYYHRLGRVCKRSFLFYGASSTSKSSLVAAKPYYKNTVRE</sequence>
<evidence type="ECO:0000313" key="1">
    <source>
        <dbReference type="EMBL" id="KAL2337953.1"/>
    </source>
</evidence>
<dbReference type="EMBL" id="JBGMDY010000004">
    <property type="protein sequence ID" value="KAL2337953.1"/>
    <property type="molecule type" value="Genomic_DNA"/>
</dbReference>
<protein>
    <submittedName>
        <fullName evidence="1">Uncharacterized protein</fullName>
    </submittedName>
</protein>
<dbReference type="InterPro" id="IPR050747">
    <property type="entry name" value="Mitochondrial_chaperone_BCS1"/>
</dbReference>
<dbReference type="PANTHER" id="PTHR23070">
    <property type="entry name" value="BCS1 AAA-TYPE ATPASE"/>
    <property type="match status" value="1"/>
</dbReference>
<keyword evidence="2" id="KW-1185">Reference proteome</keyword>
<dbReference type="Proteomes" id="UP001603857">
    <property type="component" value="Unassembled WGS sequence"/>
</dbReference>
<organism evidence="1 2">
    <name type="scientific">Flemingia macrophylla</name>
    <dbReference type="NCBI Taxonomy" id="520843"/>
    <lineage>
        <taxon>Eukaryota</taxon>
        <taxon>Viridiplantae</taxon>
        <taxon>Streptophyta</taxon>
        <taxon>Embryophyta</taxon>
        <taxon>Tracheophyta</taxon>
        <taxon>Spermatophyta</taxon>
        <taxon>Magnoliopsida</taxon>
        <taxon>eudicotyledons</taxon>
        <taxon>Gunneridae</taxon>
        <taxon>Pentapetalae</taxon>
        <taxon>rosids</taxon>
        <taxon>fabids</taxon>
        <taxon>Fabales</taxon>
        <taxon>Fabaceae</taxon>
        <taxon>Papilionoideae</taxon>
        <taxon>50 kb inversion clade</taxon>
        <taxon>NPAAA clade</taxon>
        <taxon>indigoferoid/millettioid clade</taxon>
        <taxon>Phaseoleae</taxon>
        <taxon>Flemingia</taxon>
    </lineage>
</organism>
<evidence type="ECO:0000313" key="2">
    <source>
        <dbReference type="Proteomes" id="UP001603857"/>
    </source>
</evidence>
<reference evidence="1 2" key="1">
    <citation type="submission" date="2024-08" db="EMBL/GenBank/DDBJ databases">
        <title>Insights into the chromosomal genome structure of Flemingia macrophylla.</title>
        <authorList>
            <person name="Ding Y."/>
            <person name="Zhao Y."/>
            <person name="Bi W."/>
            <person name="Wu M."/>
            <person name="Zhao G."/>
            <person name="Gong Y."/>
            <person name="Li W."/>
            <person name="Zhang P."/>
        </authorList>
    </citation>
    <scope>NUCLEOTIDE SEQUENCE [LARGE SCALE GENOMIC DNA]</scope>
    <source>
        <strain evidence="1">DYQJB</strain>
        <tissue evidence="1">Leaf</tissue>
    </source>
</reference>